<keyword evidence="3 4" id="KW-0067">ATP-binding</keyword>
<dbReference type="GO" id="GO:0046872">
    <property type="term" value="F:metal ion binding"/>
    <property type="evidence" value="ECO:0007669"/>
    <property type="project" value="InterPro"/>
</dbReference>
<evidence type="ECO:0000256" key="1">
    <source>
        <dbReference type="ARBA" id="ARBA00022598"/>
    </source>
</evidence>
<feature type="domain" description="ATP-grasp" evidence="5">
    <location>
        <begin position="103"/>
        <end position="296"/>
    </location>
</feature>
<dbReference type="PANTHER" id="PTHR43585:SF2">
    <property type="entry name" value="ATP-GRASP ENZYME FSQD"/>
    <property type="match status" value="1"/>
</dbReference>
<protein>
    <recommendedName>
        <fullName evidence="5">ATP-grasp domain-containing protein</fullName>
    </recommendedName>
</protein>
<keyword evidence="2 4" id="KW-0547">Nucleotide-binding</keyword>
<evidence type="ECO:0000256" key="3">
    <source>
        <dbReference type="ARBA" id="ARBA00022840"/>
    </source>
</evidence>
<evidence type="ECO:0000256" key="2">
    <source>
        <dbReference type="ARBA" id="ARBA00022741"/>
    </source>
</evidence>
<dbReference type="InterPro" id="IPR011761">
    <property type="entry name" value="ATP-grasp"/>
</dbReference>
<evidence type="ECO:0000313" key="6">
    <source>
        <dbReference type="EMBL" id="OGC36734.1"/>
    </source>
</evidence>
<dbReference type="SMART" id="SM01209">
    <property type="entry name" value="GARS_A"/>
    <property type="match status" value="1"/>
</dbReference>
<dbReference type="EMBL" id="MEUF01000007">
    <property type="protein sequence ID" value="OGC36734.1"/>
    <property type="molecule type" value="Genomic_DNA"/>
</dbReference>
<dbReference type="SUPFAM" id="SSF52440">
    <property type="entry name" value="PreATP-grasp domain"/>
    <property type="match status" value="1"/>
</dbReference>
<dbReference type="STRING" id="1802583.A2311_06245"/>
<gene>
    <name evidence="6" type="ORF">A2311_06245</name>
</gene>
<dbReference type="GO" id="GO:0016874">
    <property type="term" value="F:ligase activity"/>
    <property type="evidence" value="ECO:0007669"/>
    <property type="project" value="UniProtKB-KW"/>
</dbReference>
<dbReference type="InterPro" id="IPR013815">
    <property type="entry name" value="ATP_grasp_subdomain_1"/>
</dbReference>
<dbReference type="PROSITE" id="PS50975">
    <property type="entry name" value="ATP_GRASP"/>
    <property type="match status" value="1"/>
</dbReference>
<dbReference type="Gene3D" id="3.40.50.20">
    <property type="match status" value="1"/>
</dbReference>
<reference evidence="6 7" key="1">
    <citation type="journal article" date="2016" name="Nat. Commun.">
        <title>Thousands of microbial genomes shed light on interconnected biogeochemical processes in an aquifer system.</title>
        <authorList>
            <person name="Anantharaman K."/>
            <person name="Brown C.T."/>
            <person name="Hug L.A."/>
            <person name="Sharon I."/>
            <person name="Castelle C.J."/>
            <person name="Probst A.J."/>
            <person name="Thomas B.C."/>
            <person name="Singh A."/>
            <person name="Wilkins M.J."/>
            <person name="Karaoz U."/>
            <person name="Brodie E.L."/>
            <person name="Williams K.H."/>
            <person name="Hubbard S.S."/>
            <person name="Banfield J.F."/>
        </authorList>
    </citation>
    <scope>NUCLEOTIDE SEQUENCE [LARGE SCALE GENOMIC DNA]</scope>
</reference>
<dbReference type="SUPFAM" id="SSF56059">
    <property type="entry name" value="Glutathione synthetase ATP-binding domain-like"/>
    <property type="match status" value="1"/>
</dbReference>
<evidence type="ECO:0000313" key="7">
    <source>
        <dbReference type="Proteomes" id="UP000178951"/>
    </source>
</evidence>
<name>A0A1F4TVI0_UNCSA</name>
<dbReference type="AlphaFoldDB" id="A0A1F4TVI0"/>
<dbReference type="Gene3D" id="3.30.1490.20">
    <property type="entry name" value="ATP-grasp fold, A domain"/>
    <property type="match status" value="1"/>
</dbReference>
<evidence type="ECO:0000256" key="4">
    <source>
        <dbReference type="PROSITE-ProRule" id="PRU00409"/>
    </source>
</evidence>
<dbReference type="InterPro" id="IPR052032">
    <property type="entry name" value="ATP-dep_AA_Ligase"/>
</dbReference>
<organism evidence="6 7">
    <name type="scientific">candidate division WOR-1 bacterium RIFOXYB2_FULL_48_7</name>
    <dbReference type="NCBI Taxonomy" id="1802583"/>
    <lineage>
        <taxon>Bacteria</taxon>
        <taxon>Bacillati</taxon>
        <taxon>Saganbacteria</taxon>
    </lineage>
</organism>
<keyword evidence="1" id="KW-0436">Ligase</keyword>
<dbReference type="Pfam" id="PF18603">
    <property type="entry name" value="LAL_C2"/>
    <property type="match status" value="1"/>
</dbReference>
<dbReference type="PANTHER" id="PTHR43585">
    <property type="entry name" value="FUMIPYRROLE BIOSYNTHESIS PROTEIN C"/>
    <property type="match status" value="1"/>
</dbReference>
<dbReference type="GO" id="GO:0005524">
    <property type="term" value="F:ATP binding"/>
    <property type="evidence" value="ECO:0007669"/>
    <property type="project" value="UniProtKB-UniRule"/>
</dbReference>
<dbReference type="InterPro" id="IPR040570">
    <property type="entry name" value="LAL_C2"/>
</dbReference>
<sequence length="394" mass="42061">MFVGAGSHQLKGIERAKTMGLNVIATDGNANAPGLKLADAPYVVDVKNEKANLQIARDQKIDGVVTIASEVSVRTVAVIADTLGLPGISPAVAGRSTDKGLMRQAFHDNNVPSPRSFSIFKLAELVAAIREIGYPFVIKPADNAGSRGVKMVVNPAEVDESYRQALLNSTSGKVLVEEFLDGVEVSVEAFIYNGEIKIITLSDKIRTGPPYLLDTAVLFPSIRSAAEQRAIIDVAISAIKAIGINIGPVHMELMMTSKGPVPVELAARGPGFKVFTDIMPMITGIDLVGAQILASLGEAPQLTRTQNLAAVIKFFEAVDGNVRKITGLKEAQKIPGIYELELYVREGERTRTLTCGADRIGHVIAIAPTREEAEKIAADAEKTVKLELELEGGK</sequence>
<dbReference type="Proteomes" id="UP000178951">
    <property type="component" value="Unassembled WGS sequence"/>
</dbReference>
<dbReference type="Pfam" id="PF13535">
    <property type="entry name" value="ATP-grasp_4"/>
    <property type="match status" value="1"/>
</dbReference>
<evidence type="ECO:0000259" key="5">
    <source>
        <dbReference type="PROSITE" id="PS50975"/>
    </source>
</evidence>
<comment type="caution">
    <text evidence="6">The sequence shown here is derived from an EMBL/GenBank/DDBJ whole genome shotgun (WGS) entry which is preliminary data.</text>
</comment>
<dbReference type="InterPro" id="IPR016185">
    <property type="entry name" value="PreATP-grasp_dom_sf"/>
</dbReference>
<accession>A0A1F4TVI0</accession>
<dbReference type="Gene3D" id="3.30.470.20">
    <property type="entry name" value="ATP-grasp fold, B domain"/>
    <property type="match status" value="1"/>
</dbReference>
<proteinExistence type="predicted"/>